<keyword evidence="6 13" id="KW-0732">Signal</keyword>
<dbReference type="SMART" id="SM00369">
    <property type="entry name" value="LRR_TYP"/>
    <property type="match status" value="9"/>
</dbReference>
<dbReference type="SUPFAM" id="SSF52047">
    <property type="entry name" value="RNI-like"/>
    <property type="match status" value="1"/>
</dbReference>
<reference evidence="16" key="1">
    <citation type="submission" date="2013-09" db="EMBL/GenBank/DDBJ databases">
        <title>Corchorus olitorius genome sequencing.</title>
        <authorList>
            <person name="Alam M."/>
            <person name="Haque M.S."/>
            <person name="Islam M.S."/>
            <person name="Emdad E.M."/>
            <person name="Islam M.M."/>
            <person name="Ahmed B."/>
            <person name="Halim A."/>
            <person name="Hossen Q.M.M."/>
            <person name="Hossain M.Z."/>
            <person name="Ahmed R."/>
            <person name="Khan M.M."/>
            <person name="Islam R."/>
            <person name="Rashid M.M."/>
            <person name="Khan S.A."/>
            <person name="Rahman M.S."/>
            <person name="Alam M."/>
            <person name="Yahiya A.S."/>
            <person name="Khan M.S."/>
            <person name="Azam M.S."/>
            <person name="Haque T."/>
            <person name="Lashkar M.Z.H."/>
            <person name="Akhand A.I."/>
            <person name="Morshed G."/>
            <person name="Roy S."/>
            <person name="Uddin K.S."/>
            <person name="Rabeya T."/>
            <person name="Hossain A.S."/>
            <person name="Chowdhury A."/>
            <person name="Snigdha A.R."/>
            <person name="Mortoza M.S."/>
            <person name="Matin S.A."/>
            <person name="Hoque S.M.E."/>
            <person name="Islam M.K."/>
            <person name="Roy D.K."/>
            <person name="Haider R."/>
            <person name="Moosa M.M."/>
            <person name="Elias S.M."/>
            <person name="Hasan A.M."/>
            <person name="Jahan S."/>
            <person name="Shafiuddin M."/>
            <person name="Mahmood N."/>
            <person name="Shommy N.S."/>
        </authorList>
    </citation>
    <scope>NUCLEOTIDE SEQUENCE [LARGE SCALE GENOMIC DNA]</scope>
    <source>
        <strain evidence="16">cv. O-4</strain>
    </source>
</reference>
<dbReference type="PANTHER" id="PTHR48063">
    <property type="entry name" value="LRR RECEPTOR-LIKE KINASE"/>
    <property type="match status" value="1"/>
</dbReference>
<evidence type="ECO:0000256" key="11">
    <source>
        <dbReference type="ARBA" id="ARBA00023180"/>
    </source>
</evidence>
<dbReference type="Proteomes" id="UP000187203">
    <property type="component" value="Unassembled WGS sequence"/>
</dbReference>
<dbReference type="Pfam" id="PF00560">
    <property type="entry name" value="LRR_1"/>
    <property type="match status" value="8"/>
</dbReference>
<evidence type="ECO:0000259" key="14">
    <source>
        <dbReference type="Pfam" id="PF08263"/>
    </source>
</evidence>
<keyword evidence="9 12" id="KW-0472">Membrane</keyword>
<protein>
    <recommendedName>
        <fullName evidence="14">Leucine-rich repeat-containing N-terminal plant-type domain-containing protein</fullName>
    </recommendedName>
</protein>
<feature type="transmembrane region" description="Helical" evidence="12">
    <location>
        <begin position="868"/>
        <end position="891"/>
    </location>
</feature>
<comment type="similarity">
    <text evidence="2">Belongs to the RLP family.</text>
</comment>
<dbReference type="GO" id="GO:0005886">
    <property type="term" value="C:plasma membrane"/>
    <property type="evidence" value="ECO:0007669"/>
    <property type="project" value="UniProtKB-SubCell"/>
</dbReference>
<keyword evidence="3" id="KW-1003">Cell membrane</keyword>
<dbReference type="InterPro" id="IPR013210">
    <property type="entry name" value="LRR_N_plant-typ"/>
</dbReference>
<keyword evidence="8 12" id="KW-1133">Transmembrane helix</keyword>
<dbReference type="STRING" id="93759.A0A1R3J063"/>
<name>A0A1R3J063_9ROSI</name>
<evidence type="ECO:0000256" key="3">
    <source>
        <dbReference type="ARBA" id="ARBA00022475"/>
    </source>
</evidence>
<dbReference type="OrthoDB" id="749832at2759"/>
<dbReference type="FunFam" id="3.80.10.10:FF:000095">
    <property type="entry name" value="LRR receptor-like serine/threonine-protein kinase GSO1"/>
    <property type="match status" value="2"/>
</dbReference>
<evidence type="ECO:0000256" key="2">
    <source>
        <dbReference type="ARBA" id="ARBA00009592"/>
    </source>
</evidence>
<dbReference type="PANTHER" id="PTHR48063:SF90">
    <property type="entry name" value="OS11G0565920 PROTEIN"/>
    <property type="match status" value="1"/>
</dbReference>
<feature type="signal peptide" evidence="13">
    <location>
        <begin position="1"/>
        <end position="22"/>
    </location>
</feature>
<keyword evidence="16" id="KW-1185">Reference proteome</keyword>
<evidence type="ECO:0000256" key="6">
    <source>
        <dbReference type="ARBA" id="ARBA00022729"/>
    </source>
</evidence>
<evidence type="ECO:0000256" key="13">
    <source>
        <dbReference type="SAM" id="SignalP"/>
    </source>
</evidence>
<evidence type="ECO:0000256" key="10">
    <source>
        <dbReference type="ARBA" id="ARBA00023170"/>
    </source>
</evidence>
<keyword evidence="7" id="KW-0677">Repeat</keyword>
<organism evidence="15 16">
    <name type="scientific">Corchorus olitorius</name>
    <dbReference type="NCBI Taxonomy" id="93759"/>
    <lineage>
        <taxon>Eukaryota</taxon>
        <taxon>Viridiplantae</taxon>
        <taxon>Streptophyta</taxon>
        <taxon>Embryophyta</taxon>
        <taxon>Tracheophyta</taxon>
        <taxon>Spermatophyta</taxon>
        <taxon>Magnoliopsida</taxon>
        <taxon>eudicotyledons</taxon>
        <taxon>Gunneridae</taxon>
        <taxon>Pentapetalae</taxon>
        <taxon>rosids</taxon>
        <taxon>malvids</taxon>
        <taxon>Malvales</taxon>
        <taxon>Malvaceae</taxon>
        <taxon>Grewioideae</taxon>
        <taxon>Apeibeae</taxon>
        <taxon>Corchorus</taxon>
    </lineage>
</organism>
<feature type="chain" id="PRO_5013385861" description="Leucine-rich repeat-containing N-terminal plant-type domain-containing protein" evidence="13">
    <location>
        <begin position="23"/>
        <end position="934"/>
    </location>
</feature>
<proteinExistence type="inferred from homology"/>
<sequence length="934" mass="104775">MASRNAFFQLLFIFFLCYRIQILEVAGVNSSSASCIKMEREALLKFKEYLIDPFDRLSSWVGKDCCNWAGVACDNHTGNVYELDLGTIYNCSWTQGSSTSPYWYCKLGGTLNPSLLNLTYLKYLDLSENNFLGISIPSFLGSLKKLEYLNLRWSNFSGMVPPHLGNLSNLIYLDLNNEFAYPNYLWVSDLNWLFCLSSMKYLGLRDVNLSKVTTNWLEAVNMLPSLLQLAMSSCELSSLLQTFPFVNFTSLVALDLSYNRFNSPVPQWLFNISTLKALKIRDTYATGPIPKVLSGNLCKLRMLDMSFNSIEGLLPKSIGNLSRLEVIDLSFNMMSGFIPGSMGQLRELFKHGLYGNSNFQGAITETHLQNLTKLLFLSISSVNKSLAFSLRQDWIPPFSLYEIAIRDCQVGPDFPAWLRTQKRIMEIALSNVDIFGNIPNWIWTLSPYMFWLDISHNQLRGKLVDSIRLPFSIAAWIDLGFNNLEGSVPLWLNVTNLSLRNNLFYGPIPSNIGHEMSELQNLDLSRNHLNDSIPPSINNIRDLRFLDLSSNYLSGTIPKQWNGLKNLMTVDLSKNNLSGSILGSLCSLRILYWLKLSGNNLSGELSTFLGHCNVLFELDLRENGFSGTIPQAILADPEYIYLLNLRANKLTGTIPEQICNLENLHILDLAHNNLSGPIPPCLGGLIRLKYLRNNFIPSRPTTKEVIFCEHTELVIKGRKTEYTKIILLVNTIDLSGNSLVGEILDEITNLSALGSLNLSWNQLTGKIPENIGSLQRLEALDLSHNHLSGPLPPSISSMTLLNHLNLSYNNLSGQIPSSHQLQTIVDPSIYEGNPRLCGPPLLNNCSTSTNGNGVSKGKVDEDESSQTLWIYISAALGFVVGFWAVFGTLVVKKSVRHAYFKYLDEISDKTAMQIAVNVARFKRKMGVESIQTQL</sequence>
<dbReference type="EMBL" id="AWUE01017141">
    <property type="protein sequence ID" value="OMO88222.1"/>
    <property type="molecule type" value="Genomic_DNA"/>
</dbReference>
<evidence type="ECO:0000256" key="1">
    <source>
        <dbReference type="ARBA" id="ARBA00004251"/>
    </source>
</evidence>
<keyword evidence="10" id="KW-0675">Receptor</keyword>
<gene>
    <name evidence="15" type="ORF">COLO4_20361</name>
</gene>
<evidence type="ECO:0000256" key="8">
    <source>
        <dbReference type="ARBA" id="ARBA00022989"/>
    </source>
</evidence>
<keyword evidence="11" id="KW-0325">Glycoprotein</keyword>
<comment type="caution">
    <text evidence="15">The sequence shown here is derived from an EMBL/GenBank/DDBJ whole genome shotgun (WGS) entry which is preliminary data.</text>
</comment>
<evidence type="ECO:0000256" key="12">
    <source>
        <dbReference type="SAM" id="Phobius"/>
    </source>
</evidence>
<feature type="domain" description="Leucine-rich repeat-containing N-terminal plant-type" evidence="14">
    <location>
        <begin position="38"/>
        <end position="74"/>
    </location>
</feature>
<dbReference type="FunFam" id="3.80.10.10:FF:000649">
    <property type="entry name" value="Leucine Rich Repeat family protein"/>
    <property type="match status" value="1"/>
</dbReference>
<keyword evidence="4" id="KW-0433">Leucine-rich repeat</keyword>
<dbReference type="InterPro" id="IPR046956">
    <property type="entry name" value="RLP23-like"/>
</dbReference>
<dbReference type="InterPro" id="IPR001611">
    <property type="entry name" value="Leu-rich_rpt"/>
</dbReference>
<evidence type="ECO:0000256" key="9">
    <source>
        <dbReference type="ARBA" id="ARBA00023136"/>
    </source>
</evidence>
<dbReference type="Gene3D" id="3.80.10.10">
    <property type="entry name" value="Ribonuclease Inhibitor"/>
    <property type="match status" value="4"/>
</dbReference>
<evidence type="ECO:0000256" key="5">
    <source>
        <dbReference type="ARBA" id="ARBA00022692"/>
    </source>
</evidence>
<dbReference type="AlphaFoldDB" id="A0A1R3J063"/>
<evidence type="ECO:0000256" key="4">
    <source>
        <dbReference type="ARBA" id="ARBA00022614"/>
    </source>
</evidence>
<dbReference type="SUPFAM" id="SSF52058">
    <property type="entry name" value="L domain-like"/>
    <property type="match status" value="1"/>
</dbReference>
<dbReference type="InterPro" id="IPR032675">
    <property type="entry name" value="LRR_dom_sf"/>
</dbReference>
<dbReference type="PRINTS" id="PR00019">
    <property type="entry name" value="LEURICHRPT"/>
</dbReference>
<keyword evidence="5 12" id="KW-0812">Transmembrane</keyword>
<dbReference type="Pfam" id="PF08263">
    <property type="entry name" value="LRRNT_2"/>
    <property type="match status" value="1"/>
</dbReference>
<comment type="subcellular location">
    <subcellularLocation>
        <location evidence="1">Cell membrane</location>
        <topology evidence="1">Single-pass type I membrane protein</topology>
    </subcellularLocation>
</comment>
<dbReference type="Pfam" id="PF13855">
    <property type="entry name" value="LRR_8"/>
    <property type="match status" value="2"/>
</dbReference>
<accession>A0A1R3J063</accession>
<dbReference type="PROSITE" id="PS51257">
    <property type="entry name" value="PROKAR_LIPOPROTEIN"/>
    <property type="match status" value="1"/>
</dbReference>
<dbReference type="InterPro" id="IPR003591">
    <property type="entry name" value="Leu-rich_rpt_typical-subtyp"/>
</dbReference>
<evidence type="ECO:0000313" key="16">
    <source>
        <dbReference type="Proteomes" id="UP000187203"/>
    </source>
</evidence>
<evidence type="ECO:0000256" key="7">
    <source>
        <dbReference type="ARBA" id="ARBA00022737"/>
    </source>
</evidence>
<evidence type="ECO:0000313" key="15">
    <source>
        <dbReference type="EMBL" id="OMO88222.1"/>
    </source>
</evidence>